<accession>X1FT15</accession>
<name>X1FT15_9ZZZZ</name>
<comment type="caution">
    <text evidence="2">The sequence shown here is derived from an EMBL/GenBank/DDBJ whole genome shotgun (WGS) entry which is preliminary data.</text>
</comment>
<feature type="domain" description="Cyclophilin TM1367-like" evidence="1">
    <location>
        <begin position="4"/>
        <end position="121"/>
    </location>
</feature>
<dbReference type="Pfam" id="PF04126">
    <property type="entry name" value="Cyclophil_like"/>
    <property type="match status" value="1"/>
</dbReference>
<sequence length="125" mass="13736">MKRTIQIKVNGIELKAILNNSRTAQVIWEALPIVARINTWGDEVYFTIPVKLELEEGKELVEIGDLGYWPTGSAFCIFFGPTPMSRGEEIRPASAVTVFGKVVGDASVLKKASSGAQIIVERKTE</sequence>
<gene>
    <name evidence="2" type="ORF">S03H2_05064</name>
</gene>
<proteinExistence type="predicted"/>
<dbReference type="SUPFAM" id="SSF50891">
    <property type="entry name" value="Cyclophilin-like"/>
    <property type="match status" value="1"/>
</dbReference>
<dbReference type="InterPro" id="IPR029000">
    <property type="entry name" value="Cyclophilin-like_dom_sf"/>
</dbReference>
<evidence type="ECO:0000313" key="2">
    <source>
        <dbReference type="EMBL" id="GAH23913.1"/>
    </source>
</evidence>
<dbReference type="EMBL" id="BARU01002077">
    <property type="protein sequence ID" value="GAH23913.1"/>
    <property type="molecule type" value="Genomic_DNA"/>
</dbReference>
<organism evidence="2">
    <name type="scientific">marine sediment metagenome</name>
    <dbReference type="NCBI Taxonomy" id="412755"/>
    <lineage>
        <taxon>unclassified sequences</taxon>
        <taxon>metagenomes</taxon>
        <taxon>ecological metagenomes</taxon>
    </lineage>
</organism>
<dbReference type="AlphaFoldDB" id="X1FT15"/>
<dbReference type="Gene3D" id="2.40.100.20">
    <property type="match status" value="1"/>
</dbReference>
<dbReference type="InterPro" id="IPR025658">
    <property type="entry name" value="Cyclophilin_TM1367"/>
</dbReference>
<protein>
    <recommendedName>
        <fullName evidence="1">Cyclophilin TM1367-like domain-containing protein</fullName>
    </recommendedName>
</protein>
<evidence type="ECO:0000259" key="1">
    <source>
        <dbReference type="Pfam" id="PF04126"/>
    </source>
</evidence>
<reference evidence="2" key="1">
    <citation type="journal article" date="2014" name="Front. Microbiol.">
        <title>High frequency of phylogenetically diverse reductive dehalogenase-homologous genes in deep subseafloor sedimentary metagenomes.</title>
        <authorList>
            <person name="Kawai M."/>
            <person name="Futagami T."/>
            <person name="Toyoda A."/>
            <person name="Takaki Y."/>
            <person name="Nishi S."/>
            <person name="Hori S."/>
            <person name="Arai W."/>
            <person name="Tsubouchi T."/>
            <person name="Morono Y."/>
            <person name="Uchiyama I."/>
            <person name="Ito T."/>
            <person name="Fujiyama A."/>
            <person name="Inagaki F."/>
            <person name="Takami H."/>
        </authorList>
    </citation>
    <scope>NUCLEOTIDE SEQUENCE</scope>
    <source>
        <strain evidence="2">Expedition CK06-06</strain>
    </source>
</reference>